<evidence type="ECO:0000313" key="2">
    <source>
        <dbReference type="EMBL" id="MBP0447025.1"/>
    </source>
</evidence>
<comment type="caution">
    <text evidence="2">The sequence shown here is derived from an EMBL/GenBank/DDBJ whole genome shotgun (WGS) entry which is preliminary data.</text>
</comment>
<evidence type="ECO:0008006" key="4">
    <source>
        <dbReference type="Google" id="ProtNLM"/>
    </source>
</evidence>
<name>A0ABS4AKJ8_9PROT</name>
<accession>A0ABS4AKJ8</accession>
<evidence type="ECO:0000313" key="3">
    <source>
        <dbReference type="Proteomes" id="UP000681594"/>
    </source>
</evidence>
<reference evidence="2 3" key="1">
    <citation type="submission" date="2021-03" db="EMBL/GenBank/DDBJ databases">
        <authorList>
            <person name="So Y."/>
        </authorList>
    </citation>
    <scope>NUCLEOTIDE SEQUENCE [LARGE SCALE GENOMIC DNA]</scope>
    <source>
        <strain evidence="2 3">SSH11</strain>
    </source>
</reference>
<keyword evidence="1" id="KW-0732">Signal</keyword>
<gene>
    <name evidence="2" type="ORF">J8J14_19815</name>
</gene>
<feature type="chain" id="PRO_5046191825" description="Lipoprotein" evidence="1">
    <location>
        <begin position="23"/>
        <end position="125"/>
    </location>
</feature>
<sequence length="125" mass="12542">MTRIRSLMLLPAIALGAGLAACAPYPADPYFPPGSYGVAPSAGYATPMPAYVGQAPVAPGYAAPGYAAPGYAAPGYAATVAAANDPYCREAYAAAAGAQQQAAITGAYADAARAQRTAGFYRRDC</sequence>
<evidence type="ECO:0000256" key="1">
    <source>
        <dbReference type="SAM" id="SignalP"/>
    </source>
</evidence>
<dbReference type="Proteomes" id="UP000681594">
    <property type="component" value="Unassembled WGS sequence"/>
</dbReference>
<dbReference type="EMBL" id="JAGIZB010000024">
    <property type="protein sequence ID" value="MBP0447025.1"/>
    <property type="molecule type" value="Genomic_DNA"/>
</dbReference>
<dbReference type="RefSeq" id="WP_209381291.1">
    <property type="nucleotide sequence ID" value="NZ_JAGIZB010000024.1"/>
</dbReference>
<organism evidence="2 3">
    <name type="scientific">Pararoseomonas baculiformis</name>
    <dbReference type="NCBI Taxonomy" id="2820812"/>
    <lineage>
        <taxon>Bacteria</taxon>
        <taxon>Pseudomonadati</taxon>
        <taxon>Pseudomonadota</taxon>
        <taxon>Alphaproteobacteria</taxon>
        <taxon>Acetobacterales</taxon>
        <taxon>Acetobacteraceae</taxon>
        <taxon>Pararoseomonas</taxon>
    </lineage>
</organism>
<keyword evidence="3" id="KW-1185">Reference proteome</keyword>
<proteinExistence type="predicted"/>
<dbReference type="PROSITE" id="PS51257">
    <property type="entry name" value="PROKAR_LIPOPROTEIN"/>
    <property type="match status" value="1"/>
</dbReference>
<protein>
    <recommendedName>
        <fullName evidence="4">Lipoprotein</fullName>
    </recommendedName>
</protein>
<feature type="signal peptide" evidence="1">
    <location>
        <begin position="1"/>
        <end position="22"/>
    </location>
</feature>